<dbReference type="CDD" id="cd03221">
    <property type="entry name" value="ABCF_EF-3"/>
    <property type="match status" value="2"/>
</dbReference>
<evidence type="ECO:0000313" key="7">
    <source>
        <dbReference type="Proteomes" id="UP000051906"/>
    </source>
</evidence>
<accession>A0A0R2LHX9</accession>
<keyword evidence="2" id="KW-0547">Nucleotide-binding</keyword>
<dbReference type="OrthoDB" id="9760950at2"/>
<evidence type="ECO:0000259" key="5">
    <source>
        <dbReference type="PROSITE" id="PS50893"/>
    </source>
</evidence>
<name>A0A0R2LHX9_9LACO</name>
<dbReference type="PANTHER" id="PTHR19211:SF100">
    <property type="entry name" value="RIBOSOME PROTECTION PROTEIN VMLR"/>
    <property type="match status" value="1"/>
</dbReference>
<evidence type="ECO:0000256" key="4">
    <source>
        <dbReference type="SAM" id="MobiDB-lite"/>
    </source>
</evidence>
<dbReference type="InterPro" id="IPR017871">
    <property type="entry name" value="ABC_transporter-like_CS"/>
</dbReference>
<dbReference type="SMART" id="SM00382">
    <property type="entry name" value="AAA"/>
    <property type="match status" value="2"/>
</dbReference>
<dbReference type="Proteomes" id="UP000051906">
    <property type="component" value="Unassembled WGS sequence"/>
</dbReference>
<gene>
    <name evidence="6" type="ORF">IV54_GL000422</name>
</gene>
<sequence>MTQITLTNLTKIVAGETLFTAERLTAQTGDRVGIIGANGGGKTTLARIITGADTDFEGTRAVSESVQLVPQIAPVVGRSGGQSMLDRVRRALSQHPAILILDEPSANLDDRHQDWLQQQLLHYPGLLIVISHDRDLLTAVATQIWSLENQQYTQYNGDYIHFMSVRQQTRDNTLSQYHREQRERRELQQAVQARHEKAARVRKGGRRLTPAERSNTRSIREQNAGKMERGARALQDRANRQTTTVKPHEAAPVKLLATDLPPVTGKYLITVDDLHLTHGKHDLASHVRLRIKPGERVALSGPNGSGKTTLITAVLNHADQTRLAPSARVGYFHQDMTQLPADQTVWGFLSRATTLDRNRTRQIMGAFGLTATFYDRPIGDLSGGERVKLQLLGILVSASNLLVLDEPTNYLDLPALQALEDFLVGYPGTVLFVAHDQAFRQKVATRTVVLQDQALRDPAHSAKGVPASDLPRLQFEYDQLMMAPELDTKRLRELRDQIAAAQRG</sequence>
<dbReference type="AlphaFoldDB" id="A0A0R2LHX9"/>
<dbReference type="InterPro" id="IPR003439">
    <property type="entry name" value="ABC_transporter-like_ATP-bd"/>
</dbReference>
<keyword evidence="7" id="KW-1185">Reference proteome</keyword>
<evidence type="ECO:0000256" key="2">
    <source>
        <dbReference type="ARBA" id="ARBA00022741"/>
    </source>
</evidence>
<dbReference type="GO" id="GO:0016887">
    <property type="term" value="F:ATP hydrolysis activity"/>
    <property type="evidence" value="ECO:0007669"/>
    <property type="project" value="InterPro"/>
</dbReference>
<dbReference type="PANTHER" id="PTHR19211">
    <property type="entry name" value="ATP-BINDING TRANSPORT PROTEIN-RELATED"/>
    <property type="match status" value="1"/>
</dbReference>
<feature type="region of interest" description="Disordered" evidence="4">
    <location>
        <begin position="198"/>
        <end position="217"/>
    </location>
</feature>
<feature type="domain" description="ABC transporter" evidence="5">
    <location>
        <begin position="269"/>
        <end position="477"/>
    </location>
</feature>
<dbReference type="PATRIC" id="fig|616990.3.peg.456"/>
<dbReference type="PROSITE" id="PS50893">
    <property type="entry name" value="ABC_TRANSPORTER_2"/>
    <property type="match status" value="1"/>
</dbReference>
<dbReference type="STRING" id="616990.IV54_GL000422"/>
<comment type="caution">
    <text evidence="6">The sequence shown here is derived from an EMBL/GenBank/DDBJ whole genome shotgun (WGS) entry which is preliminary data.</text>
</comment>
<dbReference type="PROSITE" id="PS00211">
    <property type="entry name" value="ABC_TRANSPORTER_1"/>
    <property type="match status" value="1"/>
</dbReference>
<keyword evidence="3" id="KW-0067">ATP-binding</keyword>
<evidence type="ECO:0000256" key="3">
    <source>
        <dbReference type="ARBA" id="ARBA00022840"/>
    </source>
</evidence>
<dbReference type="Gene3D" id="3.40.50.300">
    <property type="entry name" value="P-loop containing nucleotide triphosphate hydrolases"/>
    <property type="match status" value="3"/>
</dbReference>
<proteinExistence type="predicted"/>
<dbReference type="InterPro" id="IPR050611">
    <property type="entry name" value="ABCF"/>
</dbReference>
<dbReference type="SUPFAM" id="SSF52540">
    <property type="entry name" value="P-loop containing nucleoside triphosphate hydrolases"/>
    <property type="match status" value="2"/>
</dbReference>
<dbReference type="RefSeq" id="WP_057878956.1">
    <property type="nucleotide sequence ID" value="NZ_JQCA01000112.1"/>
</dbReference>
<dbReference type="GO" id="GO:0005524">
    <property type="term" value="F:ATP binding"/>
    <property type="evidence" value="ECO:0007669"/>
    <property type="project" value="UniProtKB-KW"/>
</dbReference>
<dbReference type="EMBL" id="JQCA01000112">
    <property type="protein sequence ID" value="KRO01368.1"/>
    <property type="molecule type" value="Genomic_DNA"/>
</dbReference>
<evidence type="ECO:0000256" key="1">
    <source>
        <dbReference type="ARBA" id="ARBA00022737"/>
    </source>
</evidence>
<evidence type="ECO:0000313" key="6">
    <source>
        <dbReference type="EMBL" id="KRO01368.1"/>
    </source>
</evidence>
<keyword evidence="1" id="KW-0677">Repeat</keyword>
<protein>
    <submittedName>
        <fullName evidence="6">ABC transporter ATPase</fullName>
    </submittedName>
</protein>
<organism evidence="6 7">
    <name type="scientific">Levilactobacillus paucivorans</name>
    <dbReference type="NCBI Taxonomy" id="616990"/>
    <lineage>
        <taxon>Bacteria</taxon>
        <taxon>Bacillati</taxon>
        <taxon>Bacillota</taxon>
        <taxon>Bacilli</taxon>
        <taxon>Lactobacillales</taxon>
        <taxon>Lactobacillaceae</taxon>
        <taxon>Levilactobacillus</taxon>
    </lineage>
</organism>
<dbReference type="InterPro" id="IPR003593">
    <property type="entry name" value="AAA+_ATPase"/>
</dbReference>
<dbReference type="Pfam" id="PF00005">
    <property type="entry name" value="ABC_tran"/>
    <property type="match status" value="2"/>
</dbReference>
<reference evidence="6 7" key="1">
    <citation type="journal article" date="2015" name="Genome Announc.">
        <title>Expanding the biotechnology potential of lactobacilli through comparative genomics of 213 strains and associated genera.</title>
        <authorList>
            <person name="Sun Z."/>
            <person name="Harris H.M."/>
            <person name="McCann A."/>
            <person name="Guo C."/>
            <person name="Argimon S."/>
            <person name="Zhang W."/>
            <person name="Yang X."/>
            <person name="Jeffery I.B."/>
            <person name="Cooney J.C."/>
            <person name="Kagawa T.F."/>
            <person name="Liu W."/>
            <person name="Song Y."/>
            <person name="Salvetti E."/>
            <person name="Wrobel A."/>
            <person name="Rasinkangas P."/>
            <person name="Parkhill J."/>
            <person name="Rea M.C."/>
            <person name="O'Sullivan O."/>
            <person name="Ritari J."/>
            <person name="Douillard F.P."/>
            <person name="Paul Ross R."/>
            <person name="Yang R."/>
            <person name="Briner A.E."/>
            <person name="Felis G.E."/>
            <person name="de Vos W.M."/>
            <person name="Barrangou R."/>
            <person name="Klaenhammer T.R."/>
            <person name="Caufield P.W."/>
            <person name="Cui Y."/>
            <person name="Zhang H."/>
            <person name="O'Toole P.W."/>
        </authorList>
    </citation>
    <scope>NUCLEOTIDE SEQUENCE [LARGE SCALE GENOMIC DNA]</scope>
    <source>
        <strain evidence="6 7">DSM 22467</strain>
    </source>
</reference>
<dbReference type="InterPro" id="IPR027417">
    <property type="entry name" value="P-loop_NTPase"/>
</dbReference>